<evidence type="ECO:0000259" key="1">
    <source>
        <dbReference type="Pfam" id="PF00534"/>
    </source>
</evidence>
<dbReference type="Pfam" id="PF00534">
    <property type="entry name" value="Glycos_transf_1"/>
    <property type="match status" value="1"/>
</dbReference>
<dbReference type="GO" id="GO:0016757">
    <property type="term" value="F:glycosyltransferase activity"/>
    <property type="evidence" value="ECO:0007669"/>
    <property type="project" value="InterPro"/>
</dbReference>
<organism evidence="2 3">
    <name type="scientific">Ramlibacter albus</name>
    <dbReference type="NCBI Taxonomy" id="2079448"/>
    <lineage>
        <taxon>Bacteria</taxon>
        <taxon>Pseudomonadati</taxon>
        <taxon>Pseudomonadota</taxon>
        <taxon>Betaproteobacteria</taxon>
        <taxon>Burkholderiales</taxon>
        <taxon>Comamonadaceae</taxon>
        <taxon>Ramlibacter</taxon>
    </lineage>
</organism>
<proteinExistence type="predicted"/>
<dbReference type="RefSeq" id="WP_187080914.1">
    <property type="nucleotide sequence ID" value="NZ_JACORU010000002.1"/>
</dbReference>
<keyword evidence="3" id="KW-1185">Reference proteome</keyword>
<dbReference type="AlphaFoldDB" id="A0A923M831"/>
<protein>
    <recommendedName>
        <fullName evidence="1">Glycosyl transferase family 1 domain-containing protein</fullName>
    </recommendedName>
</protein>
<dbReference type="Proteomes" id="UP000596827">
    <property type="component" value="Unassembled WGS sequence"/>
</dbReference>
<gene>
    <name evidence="2" type="ORF">H8R02_08285</name>
</gene>
<sequence>MPRIVYTSWPTAEVAGGVKAIYQHVTLLTEAGREAVVATPDGKAPWWFDSPAATTTLDDIAEDDVLVFPENNFELLEKFAATPNRKLVFCQNPFYVWSGVGNKASYADFGVEQVVCVSQTTLHYMRKRMPAMKLGYAPFYIDHELFQPAPRREFQIACVPRKRPVEVMAVRDLLRATHPKFAHVKWAIIEQATEKQVAQALGQSAIFLSLARLEAHGMTLLEAMACGCLVAGFHGSPGGSDSAHAANGLWAGDDDIEGCTDQLARACEMVLERGLAYEAMVARGRQTADAYRREETARLVGEFWNGVVGH</sequence>
<evidence type="ECO:0000313" key="2">
    <source>
        <dbReference type="EMBL" id="MBC5764444.1"/>
    </source>
</evidence>
<dbReference type="InterPro" id="IPR001296">
    <property type="entry name" value="Glyco_trans_1"/>
</dbReference>
<evidence type="ECO:0000313" key="3">
    <source>
        <dbReference type="Proteomes" id="UP000596827"/>
    </source>
</evidence>
<comment type="caution">
    <text evidence="2">The sequence shown here is derived from an EMBL/GenBank/DDBJ whole genome shotgun (WGS) entry which is preliminary data.</text>
</comment>
<dbReference type="EMBL" id="JACORU010000002">
    <property type="protein sequence ID" value="MBC5764444.1"/>
    <property type="molecule type" value="Genomic_DNA"/>
</dbReference>
<feature type="domain" description="Glycosyl transferase family 1" evidence="1">
    <location>
        <begin position="191"/>
        <end position="268"/>
    </location>
</feature>
<dbReference type="Gene3D" id="3.40.50.2000">
    <property type="entry name" value="Glycogen Phosphorylase B"/>
    <property type="match status" value="1"/>
</dbReference>
<dbReference type="SUPFAM" id="SSF53756">
    <property type="entry name" value="UDP-Glycosyltransferase/glycogen phosphorylase"/>
    <property type="match status" value="1"/>
</dbReference>
<name>A0A923M831_9BURK</name>
<reference evidence="2" key="1">
    <citation type="submission" date="2020-08" db="EMBL/GenBank/DDBJ databases">
        <title>Ramlibacter sp. GTP1 16S ribosomal RNA gene genome sequencing and assembly.</title>
        <authorList>
            <person name="Kang M."/>
        </authorList>
    </citation>
    <scope>NUCLEOTIDE SEQUENCE</scope>
    <source>
        <strain evidence="2">GTP1</strain>
    </source>
</reference>
<accession>A0A923M831</accession>